<proteinExistence type="predicted"/>
<accession>A0ACB8UHT3</accession>
<dbReference type="Proteomes" id="UP001055072">
    <property type="component" value="Unassembled WGS sequence"/>
</dbReference>
<sequence length="1020" mass="113493">MNASTPLTLPPLPDYADDLLWLTAYLAQHMLSHSSWVYAWILWIAVGLVFLSASILHWTRAREGYIGALWSKWALRRRTWRKKRGLAAAQRKGQLHRQPQALPSNAQILTIVVLFLSALALSFAGPDNLAPGSKIWNLDKYPSIDLLKRYDVDDYTYLQPQFTINKAWWTSADRTGLMSFALFPLVVVLALKAHPFAILSSPLFLQLFFDKLALLHRWAGFLTWILATLHTIFWAVQLALDHRQRTGVIGFDYAWKFNRFQYAWTAYVSFTLLMLCSIPALRRHHYEIFYFMHILFFPLTLIFSALHHPPVAWWCWGALCLWIAERCYRFTWWLNTNGFFGTSPPATPAKDTGLSTPPHTSKVNPDTLPMHALGQPNALGRLPMLPRIDPTLKAPRHQVITMADAAYTPPPGYVHAELLPGRTVRIRLVTPIFLSWYPGQHFLINIPSIARFTSHPFTCASVCDSLAENDSGREIVLFIRAKKGWTKRLWDTVAMLCAHGKKHPDGEKMPDGYTIPHRGVLMRGYVDGPLGSAARARYGDHSSVVLFAGGSGVSFALGVLQYMCMCMAGRDGKELGGRRGGYGMKGFKTTRVRFVWVVSQFSHVQWCAHALRKCMSMVSPSELQVDIFVTTGQTPLLKSLKPPPVQINPLAMKSEEPLMPPTPMFVLEDQESRRPSTDKHMDVPEDITGTPRSSVDSTASADEDIDLSYYISDATASGNGELGHEEDALDLTNFEDDDDTALPGEAALNEAVQKEGSVRRSFFRRSMQIGLLKQSKLSLDSQRQLRPMSEVNTPVDALAEPTVRLVGERPRSLAMMALGRNSRLSMANFQPFSPASTSAGTTPTSSAPLLSDRDAPKFVFPPPQRPQSHVHVPQSPLAQSTVLSPMRSRTPSPTPHDNRISFASSKRPDSIFSQWSDAHSLAALVSEAAAQENIRIELDDEELIDISVVAERARAGRPAIQKILNDEVQRAGGSVIVGCCGPTSLNAVVRKNVAALIDPQKVRGGDGKGMLDLIAEDFGY</sequence>
<evidence type="ECO:0000313" key="1">
    <source>
        <dbReference type="EMBL" id="KAI0093860.1"/>
    </source>
</evidence>
<dbReference type="EMBL" id="MU274901">
    <property type="protein sequence ID" value="KAI0093860.1"/>
    <property type="molecule type" value="Genomic_DNA"/>
</dbReference>
<evidence type="ECO:0000313" key="2">
    <source>
        <dbReference type="Proteomes" id="UP001055072"/>
    </source>
</evidence>
<organism evidence="1 2">
    <name type="scientific">Irpex rosettiformis</name>
    <dbReference type="NCBI Taxonomy" id="378272"/>
    <lineage>
        <taxon>Eukaryota</taxon>
        <taxon>Fungi</taxon>
        <taxon>Dikarya</taxon>
        <taxon>Basidiomycota</taxon>
        <taxon>Agaricomycotina</taxon>
        <taxon>Agaricomycetes</taxon>
        <taxon>Polyporales</taxon>
        <taxon>Irpicaceae</taxon>
        <taxon>Irpex</taxon>
    </lineage>
</organism>
<comment type="caution">
    <text evidence="1">The sequence shown here is derived from an EMBL/GenBank/DDBJ whole genome shotgun (WGS) entry which is preliminary data.</text>
</comment>
<protein>
    <submittedName>
        <fullName evidence="1">Uncharacterized protein</fullName>
    </submittedName>
</protein>
<keyword evidence="2" id="KW-1185">Reference proteome</keyword>
<gene>
    <name evidence="1" type="ORF">BDY19DRAFT_1039366</name>
</gene>
<name>A0ACB8UHT3_9APHY</name>
<reference evidence="1" key="1">
    <citation type="journal article" date="2021" name="Environ. Microbiol.">
        <title>Gene family expansions and transcriptome signatures uncover fungal adaptations to wood decay.</title>
        <authorList>
            <person name="Hage H."/>
            <person name="Miyauchi S."/>
            <person name="Viragh M."/>
            <person name="Drula E."/>
            <person name="Min B."/>
            <person name="Chaduli D."/>
            <person name="Navarro D."/>
            <person name="Favel A."/>
            <person name="Norest M."/>
            <person name="Lesage-Meessen L."/>
            <person name="Balint B."/>
            <person name="Merenyi Z."/>
            <person name="de Eugenio L."/>
            <person name="Morin E."/>
            <person name="Martinez A.T."/>
            <person name="Baldrian P."/>
            <person name="Stursova M."/>
            <person name="Martinez M.J."/>
            <person name="Novotny C."/>
            <person name="Magnuson J.K."/>
            <person name="Spatafora J.W."/>
            <person name="Maurice S."/>
            <person name="Pangilinan J."/>
            <person name="Andreopoulos W."/>
            <person name="LaButti K."/>
            <person name="Hundley H."/>
            <person name="Na H."/>
            <person name="Kuo A."/>
            <person name="Barry K."/>
            <person name="Lipzen A."/>
            <person name="Henrissat B."/>
            <person name="Riley R."/>
            <person name="Ahrendt S."/>
            <person name="Nagy L.G."/>
            <person name="Grigoriev I.V."/>
            <person name="Martin F."/>
            <person name="Rosso M.N."/>
        </authorList>
    </citation>
    <scope>NUCLEOTIDE SEQUENCE</scope>
    <source>
        <strain evidence="1">CBS 384.51</strain>
    </source>
</reference>